<dbReference type="OrthoDB" id="5294582at2"/>
<dbReference type="AlphaFoldDB" id="A0A418XWD3"/>
<reference evidence="3 4" key="1">
    <citation type="submission" date="2018-09" db="EMBL/GenBank/DDBJ databases">
        <title>Alcanivorax profundi sp. nov., isolated from 1000 m-depth seawater of the Mariana Trench.</title>
        <authorList>
            <person name="Liu J."/>
        </authorList>
    </citation>
    <scope>NUCLEOTIDE SEQUENCE [LARGE SCALE GENOMIC DNA]</scope>
    <source>
        <strain evidence="3 4">MTEO17</strain>
    </source>
</reference>
<evidence type="ECO:0000313" key="3">
    <source>
        <dbReference type="EMBL" id="RJG17130.1"/>
    </source>
</evidence>
<organism evidence="3 4">
    <name type="scientific">Alcanivorax profundi</name>
    <dbReference type="NCBI Taxonomy" id="2338368"/>
    <lineage>
        <taxon>Bacteria</taxon>
        <taxon>Pseudomonadati</taxon>
        <taxon>Pseudomonadota</taxon>
        <taxon>Gammaproteobacteria</taxon>
        <taxon>Oceanospirillales</taxon>
        <taxon>Alcanivoracaceae</taxon>
        <taxon>Alcanivorax</taxon>
    </lineage>
</organism>
<dbReference type="NCBIfam" id="TIGR02098">
    <property type="entry name" value="MJ0042_CXXC"/>
    <property type="match status" value="1"/>
</dbReference>
<dbReference type="RefSeq" id="WP_119918063.1">
    <property type="nucleotide sequence ID" value="NZ_CAXGPP010000042.1"/>
</dbReference>
<feature type="compositionally biased region" description="Acidic residues" evidence="1">
    <location>
        <begin position="82"/>
        <end position="91"/>
    </location>
</feature>
<dbReference type="Pfam" id="PF11906">
    <property type="entry name" value="DUF3426"/>
    <property type="match status" value="1"/>
</dbReference>
<evidence type="ECO:0000313" key="4">
    <source>
        <dbReference type="Proteomes" id="UP000283734"/>
    </source>
</evidence>
<dbReference type="Pfam" id="PF13719">
    <property type="entry name" value="Zn_ribbon_5"/>
    <property type="match status" value="1"/>
</dbReference>
<feature type="region of interest" description="Disordered" evidence="1">
    <location>
        <begin position="156"/>
        <end position="219"/>
    </location>
</feature>
<evidence type="ECO:0000259" key="2">
    <source>
        <dbReference type="Pfam" id="PF13719"/>
    </source>
</evidence>
<keyword evidence="4" id="KW-1185">Reference proteome</keyword>
<name>A0A418XWD3_9GAMM</name>
<evidence type="ECO:0000256" key="1">
    <source>
        <dbReference type="SAM" id="MobiDB-lite"/>
    </source>
</evidence>
<accession>A0A418XWD3</accession>
<feature type="domain" description="Zinc finger/thioredoxin putative" evidence="2">
    <location>
        <begin position="7"/>
        <end position="41"/>
    </location>
</feature>
<gene>
    <name evidence="3" type="ORF">D4A39_10345</name>
</gene>
<feature type="region of interest" description="Disordered" evidence="1">
    <location>
        <begin position="47"/>
        <end position="99"/>
    </location>
</feature>
<feature type="compositionally biased region" description="Acidic residues" evidence="1">
    <location>
        <begin position="116"/>
        <end position="126"/>
    </location>
</feature>
<proteinExistence type="predicted"/>
<comment type="caution">
    <text evidence="3">The sequence shown here is derived from an EMBL/GenBank/DDBJ whole genome shotgun (WGS) entry which is preliminary data.</text>
</comment>
<dbReference type="EMBL" id="QYYA01000003">
    <property type="protein sequence ID" value="RJG17130.1"/>
    <property type="molecule type" value="Genomic_DNA"/>
</dbReference>
<protein>
    <submittedName>
        <fullName evidence="3">DUF3426 domain-containing protein</fullName>
    </submittedName>
</protein>
<dbReference type="InterPro" id="IPR011723">
    <property type="entry name" value="Znf/thioredoxin_put"/>
</dbReference>
<sequence>MSTQYKTRCPHCAAQFKITDEHLKQARGAVRCGSCLQVFQATDYLVNPPEQPADQKDRWAGALDGNPQQDPPSAFSSGSLDLDPEFEDQDDHEGHADSGLSIEGMELSDSFMNLGEDGEEGLGEDFADMHGAGRASHNEGADEAWAEALLQELEDEPDPVRPEDNTPGKAVFAPLDDPGSKRPAPSASPTKEKTPPKPKAAQASSRDDDSLFGGLDLFGDELPETPVTIKTAAPLREREAHFRRQRDWSGLAKWGALSALAMVLLASQYSYFNFDQLARTPQWRPAYQQLCSVLGCQLPNRSDLSKMRGANLVVRSHPQFSNSLVVDAILFNEARYPQPFPDLELTFSALNGKAIAGRRFKPDEYLHGDLAGMDTMPTHTPLHVSLEIVDPGDQAVNYNLRLLASPESAGRPDA</sequence>
<feature type="region of interest" description="Disordered" evidence="1">
    <location>
        <begin position="112"/>
        <end position="140"/>
    </location>
</feature>
<dbReference type="InterPro" id="IPR021834">
    <property type="entry name" value="DUF3426"/>
</dbReference>
<dbReference type="Proteomes" id="UP000283734">
    <property type="component" value="Unassembled WGS sequence"/>
</dbReference>